<evidence type="ECO:0000313" key="2">
    <source>
        <dbReference type="EMBL" id="EAQ85309.1"/>
    </source>
</evidence>
<dbReference type="GeneID" id="4395661"/>
<name>Q2GRT1_CHAGB</name>
<dbReference type="VEuPathDB" id="FungiDB:CHGG_09323"/>
<dbReference type="EMBL" id="CH408034">
    <property type="protein sequence ID" value="EAQ85309.1"/>
    <property type="molecule type" value="Genomic_DNA"/>
</dbReference>
<feature type="compositionally biased region" description="Polar residues" evidence="1">
    <location>
        <begin position="114"/>
        <end position="129"/>
    </location>
</feature>
<organism evidence="2 3">
    <name type="scientific">Chaetomium globosum (strain ATCC 6205 / CBS 148.51 / DSM 1962 / NBRC 6347 / NRRL 1970)</name>
    <name type="common">Soil fungus</name>
    <dbReference type="NCBI Taxonomy" id="306901"/>
    <lineage>
        <taxon>Eukaryota</taxon>
        <taxon>Fungi</taxon>
        <taxon>Dikarya</taxon>
        <taxon>Ascomycota</taxon>
        <taxon>Pezizomycotina</taxon>
        <taxon>Sordariomycetes</taxon>
        <taxon>Sordariomycetidae</taxon>
        <taxon>Sordariales</taxon>
        <taxon>Chaetomiaceae</taxon>
        <taxon>Chaetomium</taxon>
    </lineage>
</organism>
<dbReference type="AlphaFoldDB" id="Q2GRT1"/>
<dbReference type="InParanoid" id="Q2GRT1"/>
<dbReference type="HOGENOM" id="CLU_1948587_0_0_1"/>
<feature type="region of interest" description="Disordered" evidence="1">
    <location>
        <begin position="85"/>
        <end position="129"/>
    </location>
</feature>
<evidence type="ECO:0000256" key="1">
    <source>
        <dbReference type="SAM" id="MobiDB-lite"/>
    </source>
</evidence>
<reference evidence="3" key="1">
    <citation type="journal article" date="2015" name="Genome Announc.">
        <title>Draft genome sequence of the cellulolytic fungus Chaetomium globosum.</title>
        <authorList>
            <person name="Cuomo C.A."/>
            <person name="Untereiner W.A."/>
            <person name="Ma L.-J."/>
            <person name="Grabherr M."/>
            <person name="Birren B.W."/>
        </authorList>
    </citation>
    <scope>NUCLEOTIDE SEQUENCE [LARGE SCALE GENOMIC DNA]</scope>
    <source>
        <strain evidence="3">ATCC 6205 / CBS 148.51 / DSM 1962 / NBRC 6347 / NRRL 1970</strain>
    </source>
</reference>
<dbReference type="Proteomes" id="UP000001056">
    <property type="component" value="Unassembled WGS sequence"/>
</dbReference>
<gene>
    <name evidence="2" type="ORF">CHGG_09323</name>
</gene>
<keyword evidence="3" id="KW-1185">Reference proteome</keyword>
<dbReference type="OrthoDB" id="4579866at2759"/>
<accession>Q2GRT1</accession>
<proteinExistence type="predicted"/>
<feature type="compositionally biased region" description="Basic and acidic residues" evidence="1">
    <location>
        <begin position="97"/>
        <end position="110"/>
    </location>
</feature>
<dbReference type="RefSeq" id="XP_001227250.1">
    <property type="nucleotide sequence ID" value="XM_001227249.1"/>
</dbReference>
<protein>
    <submittedName>
        <fullName evidence="2">Uncharacterized protein</fullName>
    </submittedName>
</protein>
<sequence length="129" mass="14153">MLKRSNTGEVISPALPQNDPNVQVYKLPLKCVRSIDGLVEALQQLTEKPGGFKVEMRHNSYIVTSHHELKIKDILARIAVQEDISLPQGPSQLRTRQGVEGHGHTSELRPEQGPTLSNGNTATVPSKSL</sequence>
<evidence type="ECO:0000313" key="3">
    <source>
        <dbReference type="Proteomes" id="UP000001056"/>
    </source>
</evidence>